<dbReference type="Proteomes" id="UP000480266">
    <property type="component" value="Unassembled WGS sequence"/>
</dbReference>
<evidence type="ECO:0000313" key="2">
    <source>
        <dbReference type="Proteomes" id="UP000480266"/>
    </source>
</evidence>
<comment type="caution">
    <text evidence="1">The sequence shown here is derived from an EMBL/GenBank/DDBJ whole genome shotgun (WGS) entry which is preliminary data.</text>
</comment>
<organism evidence="1 2">
    <name type="scientific">Candidatus Afipia apatlaquensis</name>
    <dbReference type="NCBI Taxonomy" id="2712852"/>
    <lineage>
        <taxon>Bacteria</taxon>
        <taxon>Pseudomonadati</taxon>
        <taxon>Pseudomonadota</taxon>
        <taxon>Alphaproteobacteria</taxon>
        <taxon>Hyphomicrobiales</taxon>
        <taxon>Nitrobacteraceae</taxon>
        <taxon>Afipia</taxon>
    </lineage>
</organism>
<dbReference type="AlphaFoldDB" id="A0A7C9VPQ6"/>
<gene>
    <name evidence="1" type="ORF">G4V63_26620</name>
</gene>
<name>A0A7C9VPQ6_9BRAD</name>
<protein>
    <submittedName>
        <fullName evidence="1">Uncharacterized protein</fullName>
    </submittedName>
</protein>
<accession>A0A7C9VPQ6</accession>
<dbReference type="EMBL" id="JAAMRR010001354">
    <property type="protein sequence ID" value="NGX98652.1"/>
    <property type="molecule type" value="Genomic_DNA"/>
</dbReference>
<keyword evidence="2" id="KW-1185">Reference proteome</keyword>
<proteinExistence type="predicted"/>
<reference evidence="1" key="1">
    <citation type="submission" date="2020-02" db="EMBL/GenBank/DDBJ databases">
        <title>Draft genome sequence of Candidatus Afipia apatlaquensis IBT-C3, a potential strain for decolorization of textile dyes.</title>
        <authorList>
            <person name="Sanchez-Reyes A."/>
            <person name="Breton-Deval L."/>
            <person name="Mangelson H."/>
            <person name="Sanchez-Flores A."/>
        </authorList>
    </citation>
    <scope>NUCLEOTIDE SEQUENCE [LARGE SCALE GENOMIC DNA]</scope>
    <source>
        <strain evidence="1">IBT-C3</strain>
    </source>
</reference>
<evidence type="ECO:0000313" key="1">
    <source>
        <dbReference type="EMBL" id="NGX98652.1"/>
    </source>
</evidence>
<sequence>MADTFGPNAARAADVEITSNTPSVNLDTFAGTTAHIATGVTVGSGNPAISATLQAWSVTNDGTVTGGNTVKLDQGG</sequence>
<feature type="non-terminal residue" evidence="1">
    <location>
        <position position="76"/>
    </location>
</feature>